<feature type="compositionally biased region" description="Basic and acidic residues" evidence="1">
    <location>
        <begin position="936"/>
        <end position="1006"/>
    </location>
</feature>
<dbReference type="CTD" id="353299"/>
<evidence type="ECO:0000256" key="1">
    <source>
        <dbReference type="SAM" id="MobiDB-lite"/>
    </source>
</evidence>
<protein>
    <submittedName>
        <fullName evidence="3">Regulator of G-protein signaling protein-like</fullName>
    </submittedName>
</protein>
<keyword evidence="2" id="KW-1185">Reference proteome</keyword>
<accession>A0A6J2I8D0</accession>
<dbReference type="AlphaFoldDB" id="A0A6J2I8D0"/>
<dbReference type="InParanoid" id="A0A6J2I8D0"/>
<dbReference type="Proteomes" id="UP000504627">
    <property type="component" value="Unplaced"/>
</dbReference>
<organism evidence="2 3">
    <name type="scientific">Pipra filicauda</name>
    <name type="common">Wire-tailed manakin</name>
    <dbReference type="NCBI Taxonomy" id="649802"/>
    <lineage>
        <taxon>Eukaryota</taxon>
        <taxon>Metazoa</taxon>
        <taxon>Chordata</taxon>
        <taxon>Craniata</taxon>
        <taxon>Vertebrata</taxon>
        <taxon>Euteleostomi</taxon>
        <taxon>Archelosauria</taxon>
        <taxon>Archosauria</taxon>
        <taxon>Dinosauria</taxon>
        <taxon>Saurischia</taxon>
        <taxon>Theropoda</taxon>
        <taxon>Coelurosauria</taxon>
        <taxon>Aves</taxon>
        <taxon>Neognathae</taxon>
        <taxon>Neoaves</taxon>
        <taxon>Telluraves</taxon>
        <taxon>Australaves</taxon>
        <taxon>Passeriformes</taxon>
        <taxon>Pipridae</taxon>
        <taxon>Pipra</taxon>
    </lineage>
</organism>
<dbReference type="Gene3D" id="1.10.167.10">
    <property type="entry name" value="Regulator of G-protein Signalling 4, domain 2"/>
    <property type="match status" value="1"/>
</dbReference>
<dbReference type="GeneID" id="113998153"/>
<feature type="compositionally biased region" description="Basic and acidic residues" evidence="1">
    <location>
        <begin position="310"/>
        <end position="320"/>
    </location>
</feature>
<dbReference type="RefSeq" id="XP_027596380.2">
    <property type="nucleotide sequence ID" value="XM_027740579.2"/>
</dbReference>
<feature type="compositionally biased region" description="Low complexity" evidence="1">
    <location>
        <begin position="1007"/>
        <end position="1019"/>
    </location>
</feature>
<feature type="region of interest" description="Disordered" evidence="1">
    <location>
        <begin position="296"/>
        <end position="348"/>
    </location>
</feature>
<dbReference type="PANTHER" id="PTHR47079">
    <property type="entry name" value="REGULATOR OF G-PROTEIN SIGNALING PROTEIN-LIKE"/>
    <property type="match status" value="1"/>
</dbReference>
<dbReference type="PANTHER" id="PTHR47079:SF1">
    <property type="entry name" value="REGULATOR OF G-PROTEIN SIGNALING PROTEIN-LIKE"/>
    <property type="match status" value="1"/>
</dbReference>
<proteinExistence type="predicted"/>
<evidence type="ECO:0000313" key="2">
    <source>
        <dbReference type="Proteomes" id="UP000504627"/>
    </source>
</evidence>
<gene>
    <name evidence="3" type="primary">RGSL1</name>
</gene>
<dbReference type="InterPro" id="IPR053282">
    <property type="entry name" value="RGS_domain-containing"/>
</dbReference>
<dbReference type="SUPFAM" id="SSF48097">
    <property type="entry name" value="Regulator of G-protein signaling, RGS"/>
    <property type="match status" value="2"/>
</dbReference>
<evidence type="ECO:0000313" key="3">
    <source>
        <dbReference type="RefSeq" id="XP_027596380.2"/>
    </source>
</evidence>
<feature type="compositionally biased region" description="Basic and acidic residues" evidence="1">
    <location>
        <begin position="1073"/>
        <end position="1085"/>
    </location>
</feature>
<reference evidence="3" key="1">
    <citation type="submission" date="2025-08" db="UniProtKB">
        <authorList>
            <consortium name="RefSeq"/>
        </authorList>
    </citation>
    <scope>IDENTIFICATION</scope>
    <source>
        <tissue evidence="3">Muscle</tissue>
    </source>
</reference>
<feature type="region of interest" description="Disordered" evidence="1">
    <location>
        <begin position="936"/>
        <end position="1038"/>
    </location>
</feature>
<feature type="region of interest" description="Disordered" evidence="1">
    <location>
        <begin position="1056"/>
        <end position="1085"/>
    </location>
</feature>
<dbReference type="InterPro" id="IPR036305">
    <property type="entry name" value="RGS_sf"/>
</dbReference>
<name>A0A6J2I8D0_9PASS</name>
<sequence>MGLLLRDDVFVDFFNTFLNLPVFGQTPIYISGTGQWDLWPGLSSHLDPSPTALLAWLERHRLPHFCKSSLCLHLVLCQKLLGFIRSGEAELLNWQSADQWLLEKCISGSQGMRHFRAFVQGTAGEELTDFWLTTERLLGLDESDTSQRDLYLSLIHRLKASHLREGSSVITLCTTIAGSLPKAKHIQSISSRRDILRKMQEQVLFTIQSYWLPKFFSHCKMGIEEEESCQPLLQEYQERLLHADCQEPSGFLETPPTMHIKRSQRLSGPYCGQKAKTKIWALVKERRGTQEMKMPRFRVKPERQPGSARSTREPHLDKDALGSIPQQSEHPANAAFNGKGGVTPPRRPRAEQISHLEDLCEEKILSNLPSSAPLVQLPSLKGSAKTLSFLPWALSADTCAGQPFRDFLKHQDRPMETHLLDLWHDLEEFLPVVLDSSRENNFFLRHLTGDKICKSYLEEDNIEKLPLETRTLTGLWNHLMFGEFSPWIFRAQKEICKVLCCFYEEFLAADDRTFLQFMSPGGDVPMPEMQGHTADRSECFLLSQRINQTLKLCQALHGTRNLEGVSSEYWQLLASRDLRKGGSTQAEMELLLCSPDFQKMMSEELAVDSPSKDDELVHLLSALLAAGPEGSVGVMKLPTAAVKKRVKRHRVKQQQQQDRQQEEQEEEQLQELLALTKKPKSRRRVQRTTAVRREARNIKTRKLKGENLETENLDTENLEAENLEEERMQWAWDAIRELVRSFCKFQREMENDERRAEFENFLCWERRNQRENLPVSSKQSKRPASTSRKGKARLENVVLVKRCIFDKEVIVVNFLVDDLHFYLEMDKFSRLADAVEALAACNIVSERKIAFLKKKVAVINKLFLDSDMPPKLRVNISEKERELIWRLSSKGPLTRAIYHKAKATIVPILMYFWKRFCIWKVMRSFRVYKEDRSFQTSKKDMMPVSKKDRGPISKEDRGPVSEKDRGPVSKKDRGPVSKKDMVPVSEKDRVPVSEKDKVPISEKDKVPVSSLPTKTSSKLSKIRTPRRPRPIPIAPVFAPGKSPVLVFSLTEGLQIMMPEPQKKTEPLEEQEEADKNLEKRPSLSK</sequence>
<dbReference type="InterPro" id="IPR044926">
    <property type="entry name" value="RGS_subdomain_2"/>
</dbReference>
<feature type="compositionally biased region" description="Basic residues" evidence="1">
    <location>
        <begin position="1020"/>
        <end position="1029"/>
    </location>
</feature>